<feature type="domain" description="FtsX extracellular" evidence="15">
    <location>
        <begin position="86"/>
        <end position="175"/>
    </location>
</feature>
<dbReference type="GO" id="GO:0032153">
    <property type="term" value="C:cell division site"/>
    <property type="evidence" value="ECO:0007669"/>
    <property type="project" value="TreeGrafter"/>
</dbReference>
<evidence type="ECO:0000256" key="5">
    <source>
        <dbReference type="ARBA" id="ARBA00022475"/>
    </source>
</evidence>
<dbReference type="PANTHER" id="PTHR47755:SF1">
    <property type="entry name" value="CELL DIVISION PROTEIN FTSX"/>
    <property type="match status" value="1"/>
</dbReference>
<evidence type="ECO:0000313" key="17">
    <source>
        <dbReference type="Proteomes" id="UP000235116"/>
    </source>
</evidence>
<protein>
    <recommendedName>
        <fullName evidence="4 12">Cell division protein FtsX</fullName>
    </recommendedName>
</protein>
<organism evidence="16 17">
    <name type="scientific">Ketobacter alkanivorans</name>
    <dbReference type="NCBI Taxonomy" id="1917421"/>
    <lineage>
        <taxon>Bacteria</taxon>
        <taxon>Pseudomonadati</taxon>
        <taxon>Pseudomonadota</taxon>
        <taxon>Gammaproteobacteria</taxon>
        <taxon>Pseudomonadales</taxon>
        <taxon>Ketobacteraceae</taxon>
        <taxon>Ketobacter</taxon>
    </lineage>
</organism>
<evidence type="ECO:0000259" key="14">
    <source>
        <dbReference type="Pfam" id="PF02687"/>
    </source>
</evidence>
<dbReference type="EMBL" id="CP022684">
    <property type="protein sequence ID" value="AUM13228.1"/>
    <property type="molecule type" value="Genomic_DNA"/>
</dbReference>
<dbReference type="OrthoDB" id="9813411at2"/>
<evidence type="ECO:0000256" key="2">
    <source>
        <dbReference type="ARBA" id="ARBA00007379"/>
    </source>
</evidence>
<dbReference type="KEGG" id="kak:Kalk_12685"/>
<comment type="subunit">
    <text evidence="3">Forms a membrane-associated complex with FtsE.</text>
</comment>
<keyword evidence="7 12" id="KW-0132">Cell division</keyword>
<evidence type="ECO:0000256" key="4">
    <source>
        <dbReference type="ARBA" id="ARBA00021907"/>
    </source>
</evidence>
<dbReference type="GO" id="GO:0005886">
    <property type="term" value="C:plasma membrane"/>
    <property type="evidence" value="ECO:0007669"/>
    <property type="project" value="UniProtKB-SubCell"/>
</dbReference>
<sequence>MNQPTAPKPAPKGATAAGTTFSQRFQSWREHHKEVALESLRRLMATPLPTLMTILVIAISLSLPAGLYVMLKNAETISNDWDGSAQISLFLRFQTSAEQGRKLADTLAKRSDVKRTEYISREQALAEFQEQSGFGDLLQELGENPLPAVVVVYPSVTDLNAAEKLRSDLARQGEVDLAQLDAQWVQRLYAILELGRRLVAALSIGLALAVLLVIINTIRLAIESRRDEIIIVKLVGGTDAFVRRPFMYTGLWYGLGGCLIALMLIQTVLWWLDGPVAALSDLYRSQFELSGLGLEVSFLMLTGSVLIGLVGARLAVSQHIRSIEPG</sequence>
<dbReference type="Pfam" id="PF02687">
    <property type="entry name" value="FtsX"/>
    <property type="match status" value="1"/>
</dbReference>
<evidence type="ECO:0000256" key="13">
    <source>
        <dbReference type="SAM" id="Phobius"/>
    </source>
</evidence>
<keyword evidence="17" id="KW-1185">Reference proteome</keyword>
<dbReference type="Proteomes" id="UP000235116">
    <property type="component" value="Chromosome"/>
</dbReference>
<evidence type="ECO:0000256" key="6">
    <source>
        <dbReference type="ARBA" id="ARBA00022519"/>
    </source>
</evidence>
<keyword evidence="9 13" id="KW-1133">Transmembrane helix</keyword>
<accession>A0A2K9LLM0</accession>
<feature type="transmembrane region" description="Helical" evidence="13">
    <location>
        <begin position="251"/>
        <end position="272"/>
    </location>
</feature>
<feature type="domain" description="ABC3 transporter permease C-terminal" evidence="14">
    <location>
        <begin position="202"/>
        <end position="319"/>
    </location>
</feature>
<comment type="similarity">
    <text evidence="2 12">Belongs to the ABC-4 integral membrane protein family. FtsX subfamily.</text>
</comment>
<dbReference type="NCBIfam" id="TIGR00439">
    <property type="entry name" value="FtsX_Gneg"/>
    <property type="match status" value="1"/>
</dbReference>
<feature type="transmembrane region" description="Helical" evidence="13">
    <location>
        <begin position="292"/>
        <end position="316"/>
    </location>
</feature>
<evidence type="ECO:0000256" key="10">
    <source>
        <dbReference type="ARBA" id="ARBA00023136"/>
    </source>
</evidence>
<dbReference type="GO" id="GO:0051301">
    <property type="term" value="P:cell division"/>
    <property type="evidence" value="ECO:0007669"/>
    <property type="project" value="UniProtKB-KW"/>
</dbReference>
<keyword evidence="11 12" id="KW-0131">Cell cycle</keyword>
<dbReference type="PANTHER" id="PTHR47755">
    <property type="entry name" value="CELL DIVISION PROTEIN FTSX"/>
    <property type="match status" value="1"/>
</dbReference>
<comment type="function">
    <text evidence="12">Part of the ABC transporter FtsEX involved in cellular division.</text>
</comment>
<dbReference type="InterPro" id="IPR003838">
    <property type="entry name" value="ABC3_permease_C"/>
</dbReference>
<dbReference type="RefSeq" id="WP_101894607.1">
    <property type="nucleotide sequence ID" value="NZ_CP022684.1"/>
</dbReference>
<keyword evidence="10 12" id="KW-0472">Membrane</keyword>
<evidence type="ECO:0000256" key="11">
    <source>
        <dbReference type="ARBA" id="ARBA00023306"/>
    </source>
</evidence>
<feature type="transmembrane region" description="Helical" evidence="13">
    <location>
        <begin position="198"/>
        <end position="218"/>
    </location>
</feature>
<feature type="transmembrane region" description="Helical" evidence="13">
    <location>
        <begin position="51"/>
        <end position="71"/>
    </location>
</feature>
<evidence type="ECO:0000256" key="1">
    <source>
        <dbReference type="ARBA" id="ARBA00004429"/>
    </source>
</evidence>
<dbReference type="InterPro" id="IPR040690">
    <property type="entry name" value="FtsX_ECD"/>
</dbReference>
<evidence type="ECO:0000256" key="9">
    <source>
        <dbReference type="ARBA" id="ARBA00022989"/>
    </source>
</evidence>
<reference evidence="17" key="1">
    <citation type="submission" date="2017-08" db="EMBL/GenBank/DDBJ databases">
        <title>Direct submision.</title>
        <authorList>
            <person name="Kim S.-J."/>
            <person name="Rhee S.-K."/>
        </authorList>
    </citation>
    <scope>NUCLEOTIDE SEQUENCE [LARGE SCALE GENOMIC DNA]</scope>
    <source>
        <strain evidence="17">GI5</strain>
    </source>
</reference>
<evidence type="ECO:0000256" key="3">
    <source>
        <dbReference type="ARBA" id="ARBA00011160"/>
    </source>
</evidence>
<evidence type="ECO:0000256" key="7">
    <source>
        <dbReference type="ARBA" id="ARBA00022618"/>
    </source>
</evidence>
<dbReference type="PIRSF" id="PIRSF003097">
    <property type="entry name" value="FtsX"/>
    <property type="match status" value="1"/>
</dbReference>
<keyword evidence="5 12" id="KW-1003">Cell membrane</keyword>
<dbReference type="Pfam" id="PF18075">
    <property type="entry name" value="FtsX_ECD"/>
    <property type="match status" value="1"/>
</dbReference>
<evidence type="ECO:0000256" key="8">
    <source>
        <dbReference type="ARBA" id="ARBA00022692"/>
    </source>
</evidence>
<evidence type="ECO:0000313" key="16">
    <source>
        <dbReference type="EMBL" id="AUM13228.1"/>
    </source>
</evidence>
<gene>
    <name evidence="16" type="ORF">Kalk_12685</name>
</gene>
<evidence type="ECO:0000256" key="12">
    <source>
        <dbReference type="PIRNR" id="PIRNR003097"/>
    </source>
</evidence>
<dbReference type="AlphaFoldDB" id="A0A2K9LLM0"/>
<dbReference type="InterPro" id="IPR047590">
    <property type="entry name" value="FtsX_proteobact-type"/>
</dbReference>
<dbReference type="InterPro" id="IPR004513">
    <property type="entry name" value="FtsX"/>
</dbReference>
<comment type="subcellular location">
    <subcellularLocation>
        <location evidence="1">Cell inner membrane</location>
        <topology evidence="1">Multi-pass membrane protein</topology>
    </subcellularLocation>
</comment>
<proteinExistence type="inferred from homology"/>
<dbReference type="Gene3D" id="3.30.70.3040">
    <property type="match status" value="1"/>
</dbReference>
<evidence type="ECO:0000259" key="15">
    <source>
        <dbReference type="Pfam" id="PF18075"/>
    </source>
</evidence>
<keyword evidence="8 13" id="KW-0812">Transmembrane</keyword>
<keyword evidence="6 12" id="KW-0997">Cell inner membrane</keyword>
<name>A0A2K9LLM0_9GAMM</name>